<sequence>MASPAAIGTGVIGGTAAVGATSFATYQALNKGGTPEQIKEPDKKVEDDSKTKDKPTDSPTGGETTDETAAPKGDITPTEDSTNLQSQQQLDKGQRNSGGGEKSTLEAASTGTKSDVDQSGTSVNPSK</sequence>
<dbReference type="EMBL" id="BIMN01000001">
    <property type="protein sequence ID" value="GCE63063.1"/>
    <property type="molecule type" value="Genomic_DNA"/>
</dbReference>
<organism evidence="2 3">
    <name type="scientific">Candidatus Mycoplasma haematohominis</name>
    <dbReference type="NCBI Taxonomy" id="1494318"/>
    <lineage>
        <taxon>Bacteria</taxon>
        <taxon>Bacillati</taxon>
        <taxon>Mycoplasmatota</taxon>
        <taxon>Mollicutes</taxon>
        <taxon>Mycoplasmataceae</taxon>
        <taxon>Mycoplasma</taxon>
    </lineage>
</organism>
<dbReference type="AlphaFoldDB" id="A0A478FP55"/>
<comment type="caution">
    <text evidence="2">The sequence shown here is derived from an EMBL/GenBank/DDBJ whole genome shotgun (WGS) entry which is preliminary data.</text>
</comment>
<feature type="compositionally biased region" description="Polar residues" evidence="1">
    <location>
        <begin position="78"/>
        <end position="91"/>
    </location>
</feature>
<protein>
    <submittedName>
        <fullName evidence="2">Uncharacterized protein</fullName>
    </submittedName>
</protein>
<name>A0A478FP55_9MOLU</name>
<dbReference type="Proteomes" id="UP000324831">
    <property type="component" value="Unassembled WGS sequence"/>
</dbReference>
<reference evidence="2 3" key="1">
    <citation type="submission" date="2019-01" db="EMBL/GenBank/DDBJ databases">
        <title>Draft genome sequences of Candidatus Mycoplasma haemohominis SWG34-3 identified from a patient with pyrexia, anemia and liver dysfunction.</title>
        <authorList>
            <person name="Sekizuka T."/>
            <person name="Hattori N."/>
            <person name="Katano H."/>
            <person name="Takuma T."/>
            <person name="Ito T."/>
            <person name="Arai N."/>
            <person name="Yanai R."/>
            <person name="Ishii S."/>
            <person name="Miura Y."/>
            <person name="Tokunaga T."/>
            <person name="Watanabe H."/>
            <person name="Nomura N."/>
            <person name="Eguchi J."/>
            <person name="Arai T."/>
            <person name="Hasegawa H."/>
            <person name="Nakamaki T."/>
            <person name="Wakita T."/>
            <person name="Niki Y."/>
            <person name="Kuroda M."/>
        </authorList>
    </citation>
    <scope>NUCLEOTIDE SEQUENCE [LARGE SCALE GENOMIC DNA]</scope>
    <source>
        <strain evidence="2">SWG34-3</strain>
    </source>
</reference>
<gene>
    <name evidence="2" type="ORF">MHSWG343_00410</name>
</gene>
<evidence type="ECO:0000256" key="1">
    <source>
        <dbReference type="SAM" id="MobiDB-lite"/>
    </source>
</evidence>
<proteinExistence type="predicted"/>
<feature type="compositionally biased region" description="Polar residues" evidence="1">
    <location>
        <begin position="106"/>
        <end position="127"/>
    </location>
</feature>
<accession>A0A478FP55</accession>
<dbReference type="RefSeq" id="WP_216082660.1">
    <property type="nucleotide sequence ID" value="NZ_CACTIB010000004.1"/>
</dbReference>
<feature type="compositionally biased region" description="Basic and acidic residues" evidence="1">
    <location>
        <begin position="37"/>
        <end position="56"/>
    </location>
</feature>
<evidence type="ECO:0000313" key="3">
    <source>
        <dbReference type="Proteomes" id="UP000324831"/>
    </source>
</evidence>
<feature type="region of interest" description="Disordered" evidence="1">
    <location>
        <begin position="30"/>
        <end position="127"/>
    </location>
</feature>
<evidence type="ECO:0000313" key="2">
    <source>
        <dbReference type="EMBL" id="GCE63063.1"/>
    </source>
</evidence>